<protein>
    <submittedName>
        <fullName evidence="1">Uncharacterized protein</fullName>
    </submittedName>
</protein>
<dbReference type="EMBL" id="WWCN01000006">
    <property type="protein sequence ID" value="MYM23226.1"/>
    <property type="molecule type" value="Genomic_DNA"/>
</dbReference>
<evidence type="ECO:0000313" key="2">
    <source>
        <dbReference type="Proteomes" id="UP000479335"/>
    </source>
</evidence>
<evidence type="ECO:0000313" key="1">
    <source>
        <dbReference type="EMBL" id="MYM23226.1"/>
    </source>
</evidence>
<reference evidence="1 2" key="1">
    <citation type="submission" date="2019-12" db="EMBL/GenBank/DDBJ databases">
        <title>Novel species isolated from a subtropical stream in China.</title>
        <authorList>
            <person name="Lu H."/>
        </authorList>
    </citation>
    <scope>NUCLEOTIDE SEQUENCE [LARGE SCALE GENOMIC DNA]</scope>
    <source>
        <strain evidence="1 2">FT135W</strain>
    </source>
</reference>
<accession>A0A6L8K773</accession>
<sequence length="67" mass="7201">MEAIERKHLAETLFAKVGEARWFAILAYMAESFRAAGALVVRYGELPLDTGATVGGALGVYKSIGKK</sequence>
<dbReference type="RefSeq" id="WP_161006720.1">
    <property type="nucleotide sequence ID" value="NZ_WWCN01000006.1"/>
</dbReference>
<gene>
    <name evidence="1" type="ORF">GTP46_11270</name>
</gene>
<dbReference type="AlphaFoldDB" id="A0A6L8K773"/>
<organism evidence="1 2">
    <name type="scientific">Duganella flavida</name>
    <dbReference type="NCBI Taxonomy" id="2692175"/>
    <lineage>
        <taxon>Bacteria</taxon>
        <taxon>Pseudomonadati</taxon>
        <taxon>Pseudomonadota</taxon>
        <taxon>Betaproteobacteria</taxon>
        <taxon>Burkholderiales</taxon>
        <taxon>Oxalobacteraceae</taxon>
        <taxon>Telluria group</taxon>
        <taxon>Duganella</taxon>
    </lineage>
</organism>
<name>A0A6L8K773_9BURK</name>
<proteinExistence type="predicted"/>
<keyword evidence="2" id="KW-1185">Reference proteome</keyword>
<comment type="caution">
    <text evidence="1">The sequence shown here is derived from an EMBL/GenBank/DDBJ whole genome shotgun (WGS) entry which is preliminary data.</text>
</comment>
<dbReference type="Proteomes" id="UP000479335">
    <property type="component" value="Unassembled WGS sequence"/>
</dbReference>